<evidence type="ECO:0000256" key="2">
    <source>
        <dbReference type="ARBA" id="ARBA00012438"/>
    </source>
</evidence>
<evidence type="ECO:0000256" key="1">
    <source>
        <dbReference type="ARBA" id="ARBA00000085"/>
    </source>
</evidence>
<dbReference type="Proteomes" id="UP000195569">
    <property type="component" value="Unassembled WGS sequence"/>
</dbReference>
<evidence type="ECO:0000313" key="8">
    <source>
        <dbReference type="EMBL" id="SIT45295.1"/>
    </source>
</evidence>
<evidence type="ECO:0000256" key="3">
    <source>
        <dbReference type="ARBA" id="ARBA00022553"/>
    </source>
</evidence>
<keyword evidence="8" id="KW-0418">Kinase</keyword>
<dbReference type="InterPro" id="IPR036890">
    <property type="entry name" value="HATPase_C_sf"/>
</dbReference>
<protein>
    <recommendedName>
        <fullName evidence="2">histidine kinase</fullName>
        <ecNumber evidence="2">2.7.13.3</ecNumber>
    </recommendedName>
</protein>
<feature type="transmembrane region" description="Helical" evidence="5">
    <location>
        <begin position="42"/>
        <end position="64"/>
    </location>
</feature>
<dbReference type="InterPro" id="IPR003594">
    <property type="entry name" value="HATPase_dom"/>
</dbReference>
<evidence type="ECO:0000259" key="7">
    <source>
        <dbReference type="PROSITE" id="PS50110"/>
    </source>
</evidence>
<dbReference type="PROSITE" id="PS50110">
    <property type="entry name" value="RESPONSE_REGULATORY"/>
    <property type="match status" value="1"/>
</dbReference>
<comment type="catalytic activity">
    <reaction evidence="1">
        <text>ATP + protein L-histidine = ADP + protein N-phospho-L-histidine.</text>
        <dbReference type="EC" id="2.7.13.3"/>
    </reaction>
</comment>
<keyword evidence="3 4" id="KW-0597">Phosphoprotein</keyword>
<dbReference type="EC" id="2.7.13.3" evidence="2"/>
<dbReference type="Gene3D" id="3.30.565.10">
    <property type="entry name" value="Histidine kinase-like ATPase, C-terminal domain"/>
    <property type="match status" value="1"/>
</dbReference>
<dbReference type="Gene3D" id="3.40.50.2300">
    <property type="match status" value="1"/>
</dbReference>
<dbReference type="InterPro" id="IPR003661">
    <property type="entry name" value="HisK_dim/P_dom"/>
</dbReference>
<dbReference type="EMBL" id="CYGY02000046">
    <property type="protein sequence ID" value="SIT45295.1"/>
    <property type="molecule type" value="Genomic_DNA"/>
</dbReference>
<organism evidence="8 9">
    <name type="scientific">Paraburkholderia piptadeniae</name>
    <dbReference type="NCBI Taxonomy" id="1701573"/>
    <lineage>
        <taxon>Bacteria</taxon>
        <taxon>Pseudomonadati</taxon>
        <taxon>Pseudomonadota</taxon>
        <taxon>Betaproteobacteria</taxon>
        <taxon>Burkholderiales</taxon>
        <taxon>Burkholderiaceae</taxon>
        <taxon>Paraburkholderia</taxon>
    </lineage>
</organism>
<dbReference type="Gene3D" id="3.30.450.20">
    <property type="entry name" value="PAS domain"/>
    <property type="match status" value="2"/>
</dbReference>
<dbReference type="InterPro" id="IPR011006">
    <property type="entry name" value="CheY-like_superfamily"/>
</dbReference>
<evidence type="ECO:0000256" key="4">
    <source>
        <dbReference type="PROSITE-ProRule" id="PRU00169"/>
    </source>
</evidence>
<dbReference type="Pfam" id="PF02518">
    <property type="entry name" value="HATPase_c"/>
    <property type="match status" value="1"/>
</dbReference>
<proteinExistence type="predicted"/>
<keyword evidence="5" id="KW-0472">Membrane</keyword>
<gene>
    <name evidence="8" type="ORF">BN2476_460139</name>
</gene>
<dbReference type="Pfam" id="PF00072">
    <property type="entry name" value="Response_reg"/>
    <property type="match status" value="1"/>
</dbReference>
<dbReference type="CDD" id="cd12915">
    <property type="entry name" value="PDC2_DGC_like"/>
    <property type="match status" value="1"/>
</dbReference>
<dbReference type="InterPro" id="IPR004358">
    <property type="entry name" value="Sig_transdc_His_kin-like_C"/>
</dbReference>
<feature type="transmembrane region" description="Helical" evidence="5">
    <location>
        <begin position="322"/>
        <end position="344"/>
    </location>
</feature>
<dbReference type="InterPro" id="IPR001789">
    <property type="entry name" value="Sig_transdc_resp-reg_receiver"/>
</dbReference>
<dbReference type="CDD" id="cd12914">
    <property type="entry name" value="PDC1_DGC_like"/>
    <property type="match status" value="1"/>
</dbReference>
<dbReference type="SMART" id="SM00387">
    <property type="entry name" value="HATPase_c"/>
    <property type="match status" value="1"/>
</dbReference>
<dbReference type="AlphaFoldDB" id="A0A1N7SD13"/>
<sequence>MTKPDRPDSVDVKASDGRARAARPDEAVFPAVPEHNFAVRRMTLIALLVAAVVLPCVFVAAMAFSDLRSREADATDVTLRTVRVAEEHALKVFDMNEALDARVVDLVQGLDDDGIRDREASIHEKLQTMGGGYPQVAAVAIFGRDGTLLASSRFYPAPSVSISQREDFVGIRDGQVLEHVSKVMVGNVAGEVVFNTGVARRADDGSFAGIVSVALRPSYFNAFYRELRGGTDSPMTMALTRADASLLARYPVTPMSKVEEPTRHNAYTDALAEGRRAGVVRVRSTVDGEGLIVAFRRVGSYPVYVTCGYRTSAIWATWYRHLSVLILSMFVPSIALWCVIWLSLKRLAAEEEAWERWQAEASMRRSIESAYRQSRKMEALGNLVGSVAHDFNNLLMIVSANAQILRRRGAATFDRELAAIERALKSGQSLTRQLLGVARKQPLRSETLDVARWLPGCHDLLRASLGAKAALVMDVGVGVWPMHVDVAELELALINVAVNARDAMPNGGRFTVRTSNVSFRHEDGFPITGDFVQLSLEDTGVGMPPDVLSRAFEPLFTTKPKGMGTGLGLPQVFAFCERSGGLAAIDSAIGAGTSVRLYLPRATHAPEVERPVEPVAEQRDAPHGLRILLVEDNDEVAAGTEALLQMMGHEVTCTFNADAAVERLDAARAAQKHAGEPLPFDLVISDIHMPGKLNGIDLAEHIQTFETKLPVILVTGYAEELERARHVDARMLSKPFDIALLDKFLQTLQREIAQSPTHPAGSNALPGITS</sequence>
<name>A0A1N7SD13_9BURK</name>
<dbReference type="SUPFAM" id="SSF52172">
    <property type="entry name" value="CheY-like"/>
    <property type="match status" value="1"/>
</dbReference>
<dbReference type="Gene3D" id="1.10.287.130">
    <property type="match status" value="1"/>
</dbReference>
<dbReference type="InterPro" id="IPR036097">
    <property type="entry name" value="HisK_dim/P_sf"/>
</dbReference>
<dbReference type="OrthoDB" id="5389366at2"/>
<keyword evidence="5" id="KW-1133">Transmembrane helix</keyword>
<dbReference type="RefSeq" id="WP_087736588.1">
    <property type="nucleotide sequence ID" value="NZ_CYGY02000046.1"/>
</dbReference>
<dbReference type="SUPFAM" id="SSF47384">
    <property type="entry name" value="Homodimeric domain of signal transducing histidine kinase"/>
    <property type="match status" value="1"/>
</dbReference>
<keyword evidence="8" id="KW-0808">Transferase</keyword>
<evidence type="ECO:0000259" key="6">
    <source>
        <dbReference type="PROSITE" id="PS50109"/>
    </source>
</evidence>
<dbReference type="PROSITE" id="PS50109">
    <property type="entry name" value="HIS_KIN"/>
    <property type="match status" value="1"/>
</dbReference>
<dbReference type="SMART" id="SM00388">
    <property type="entry name" value="HisKA"/>
    <property type="match status" value="1"/>
</dbReference>
<evidence type="ECO:0000256" key="5">
    <source>
        <dbReference type="SAM" id="Phobius"/>
    </source>
</evidence>
<dbReference type="PANTHER" id="PTHR43065:SF49">
    <property type="entry name" value="HISTIDINE KINASE"/>
    <property type="match status" value="1"/>
</dbReference>
<dbReference type="GO" id="GO:0000155">
    <property type="term" value="F:phosphorelay sensor kinase activity"/>
    <property type="evidence" value="ECO:0007669"/>
    <property type="project" value="InterPro"/>
</dbReference>
<accession>A0A1N7SD13</accession>
<reference evidence="8" key="1">
    <citation type="submission" date="2016-12" db="EMBL/GenBank/DDBJ databases">
        <authorList>
            <person name="Moulin L."/>
        </authorList>
    </citation>
    <scope>NUCLEOTIDE SEQUENCE [LARGE SCALE GENOMIC DNA]</scope>
    <source>
        <strain evidence="8">STM 7183</strain>
    </source>
</reference>
<keyword evidence="9" id="KW-1185">Reference proteome</keyword>
<dbReference type="PANTHER" id="PTHR43065">
    <property type="entry name" value="SENSOR HISTIDINE KINASE"/>
    <property type="match status" value="1"/>
</dbReference>
<feature type="domain" description="Histidine kinase" evidence="6">
    <location>
        <begin position="386"/>
        <end position="603"/>
    </location>
</feature>
<dbReference type="InterPro" id="IPR005467">
    <property type="entry name" value="His_kinase_dom"/>
</dbReference>
<feature type="domain" description="Response regulatory" evidence="7">
    <location>
        <begin position="626"/>
        <end position="749"/>
    </location>
</feature>
<dbReference type="PRINTS" id="PR00344">
    <property type="entry name" value="BCTRLSENSOR"/>
</dbReference>
<comment type="caution">
    <text evidence="8">The sequence shown here is derived from an EMBL/GenBank/DDBJ whole genome shotgun (WGS) entry which is preliminary data.</text>
</comment>
<feature type="modified residue" description="4-aspartylphosphate" evidence="4">
    <location>
        <position position="686"/>
    </location>
</feature>
<dbReference type="SUPFAM" id="SSF55874">
    <property type="entry name" value="ATPase domain of HSP90 chaperone/DNA topoisomerase II/histidine kinase"/>
    <property type="match status" value="1"/>
</dbReference>
<dbReference type="SMART" id="SM00448">
    <property type="entry name" value="REC"/>
    <property type="match status" value="1"/>
</dbReference>
<evidence type="ECO:0000313" key="9">
    <source>
        <dbReference type="Proteomes" id="UP000195569"/>
    </source>
</evidence>
<keyword evidence="5" id="KW-0812">Transmembrane</keyword>